<keyword evidence="6" id="KW-0479">Metal-binding</keyword>
<evidence type="ECO:0000256" key="1">
    <source>
        <dbReference type="ARBA" id="ARBA00004496"/>
    </source>
</evidence>
<dbReference type="KEGG" id="zmm:Zmob_0219"/>
<protein>
    <recommendedName>
        <fullName evidence="3">tRNA threonylcarbamoyladenosine biosynthesis protein TsaE</fullName>
    </recommendedName>
    <alternativeName>
        <fullName evidence="10">t(6)A37 threonylcarbamoyladenosine biosynthesis protein TsaE</fullName>
    </alternativeName>
</protein>
<reference evidence="11 12" key="1">
    <citation type="journal article" date="2011" name="J. Bacteriol.">
        <title>Genome sequence of the ethanol-producing Zymomonas mobilis subsp. mobilis lectotype strain ATCC 10988.</title>
        <authorList>
            <person name="Pappas K.M."/>
            <person name="Kouvelis V.N."/>
            <person name="Saunders E."/>
            <person name="Brettin T.S."/>
            <person name="Bruce D."/>
            <person name="Detter C."/>
            <person name="Balakireva M."/>
            <person name="Han C.S."/>
            <person name="Savvakis G."/>
            <person name="Kyrpides N.C."/>
            <person name="Typas M.A."/>
        </authorList>
    </citation>
    <scope>NUCLEOTIDE SEQUENCE [LARGE SCALE GENOMIC DNA]</scope>
    <source>
        <strain evidence="12">ATCC 10988 / DSM 424 / CCUG 17860 / LMG 404 / NCIMB 8938 / NRRL B-806 / ZM1</strain>
    </source>
</reference>
<keyword evidence="5" id="KW-0819">tRNA processing</keyword>
<dbReference type="Pfam" id="PF02367">
    <property type="entry name" value="TsaE"/>
    <property type="match status" value="1"/>
</dbReference>
<dbReference type="InterPro" id="IPR003442">
    <property type="entry name" value="T6A_TsaE"/>
</dbReference>
<accession>A0A0H3FZS5</accession>
<evidence type="ECO:0000256" key="7">
    <source>
        <dbReference type="ARBA" id="ARBA00022741"/>
    </source>
</evidence>
<evidence type="ECO:0000256" key="4">
    <source>
        <dbReference type="ARBA" id="ARBA00022490"/>
    </source>
</evidence>
<evidence type="ECO:0000313" key="12">
    <source>
        <dbReference type="Proteomes" id="UP000001494"/>
    </source>
</evidence>
<evidence type="ECO:0000256" key="3">
    <source>
        <dbReference type="ARBA" id="ARBA00019010"/>
    </source>
</evidence>
<proteinExistence type="inferred from homology"/>
<evidence type="ECO:0000256" key="5">
    <source>
        <dbReference type="ARBA" id="ARBA00022694"/>
    </source>
</evidence>
<name>A0A0H3FZS5_ZYMMA</name>
<dbReference type="NCBIfam" id="TIGR00150">
    <property type="entry name" value="T6A_YjeE"/>
    <property type="match status" value="1"/>
</dbReference>
<dbReference type="Proteomes" id="UP000001494">
    <property type="component" value="Chromosome"/>
</dbReference>
<dbReference type="EMBL" id="CP002850">
    <property type="protein sequence ID" value="AEH62071.1"/>
    <property type="molecule type" value="Genomic_DNA"/>
</dbReference>
<dbReference type="Gene3D" id="3.40.50.300">
    <property type="entry name" value="P-loop containing nucleotide triphosphate hydrolases"/>
    <property type="match status" value="1"/>
</dbReference>
<dbReference type="InterPro" id="IPR027417">
    <property type="entry name" value="P-loop_NTPase"/>
</dbReference>
<dbReference type="SUPFAM" id="SSF52540">
    <property type="entry name" value="P-loop containing nucleoside triphosphate hydrolases"/>
    <property type="match status" value="1"/>
</dbReference>
<keyword evidence="8" id="KW-0067">ATP-binding</keyword>
<dbReference type="OrthoDB" id="9800307at2"/>
<evidence type="ECO:0000256" key="10">
    <source>
        <dbReference type="ARBA" id="ARBA00032441"/>
    </source>
</evidence>
<dbReference type="eggNOG" id="COG0802">
    <property type="taxonomic scope" value="Bacteria"/>
</dbReference>
<keyword evidence="7" id="KW-0547">Nucleotide-binding</keyword>
<keyword evidence="9" id="KW-0460">Magnesium</keyword>
<evidence type="ECO:0000256" key="8">
    <source>
        <dbReference type="ARBA" id="ARBA00022840"/>
    </source>
</evidence>
<comment type="similarity">
    <text evidence="2">Belongs to the TsaE family.</text>
</comment>
<evidence type="ECO:0000256" key="9">
    <source>
        <dbReference type="ARBA" id="ARBA00022842"/>
    </source>
</evidence>
<dbReference type="GO" id="GO:0005737">
    <property type="term" value="C:cytoplasm"/>
    <property type="evidence" value="ECO:0007669"/>
    <property type="project" value="UniProtKB-SubCell"/>
</dbReference>
<keyword evidence="4" id="KW-0963">Cytoplasm</keyword>
<evidence type="ECO:0000313" key="11">
    <source>
        <dbReference type="EMBL" id="AEH62071.1"/>
    </source>
</evidence>
<gene>
    <name evidence="11" type="ordered locus">Zmob_0219</name>
</gene>
<dbReference type="GeneID" id="79903769"/>
<comment type="subcellular location">
    <subcellularLocation>
        <location evidence="1">Cytoplasm</location>
    </subcellularLocation>
</comment>
<dbReference type="PANTHER" id="PTHR33540:SF2">
    <property type="entry name" value="TRNA THREONYLCARBAMOYLADENOSINE BIOSYNTHESIS PROTEIN TSAE"/>
    <property type="match status" value="1"/>
</dbReference>
<evidence type="ECO:0000256" key="6">
    <source>
        <dbReference type="ARBA" id="ARBA00022723"/>
    </source>
</evidence>
<dbReference type="PANTHER" id="PTHR33540">
    <property type="entry name" value="TRNA THREONYLCARBAMOYLADENOSINE BIOSYNTHESIS PROTEIN TSAE"/>
    <property type="match status" value="1"/>
</dbReference>
<dbReference type="GO" id="GO:0005524">
    <property type="term" value="F:ATP binding"/>
    <property type="evidence" value="ECO:0007669"/>
    <property type="project" value="UniProtKB-KW"/>
</dbReference>
<sequence>MCLLCKKYVAFLDDSKKMTIQEIILADAAATEEAGRYLGRSLQTGDIITLSGDLGAGKTSLARGILSELGFQEEVPSPSFALMIDYEPPEVSLPVAHVDLYRLDNPEDIQELGLDEFAFYGALLVEWPERLGQVIDQIWPDRLALHLDILEDNRRRLTWQRPSYWENRWPPLEY</sequence>
<dbReference type="HOGENOM" id="CLU_087829_2_1_5"/>
<evidence type="ECO:0000256" key="2">
    <source>
        <dbReference type="ARBA" id="ARBA00007599"/>
    </source>
</evidence>
<organism evidence="11 12">
    <name type="scientific">Zymomonas mobilis subsp. mobilis (strain ATCC 10988 / DSM 424 / LMG 404 / NCIMB 8938 / NRRL B-806 / ZM1)</name>
    <dbReference type="NCBI Taxonomy" id="555217"/>
    <lineage>
        <taxon>Bacteria</taxon>
        <taxon>Pseudomonadati</taxon>
        <taxon>Pseudomonadota</taxon>
        <taxon>Alphaproteobacteria</taxon>
        <taxon>Sphingomonadales</taxon>
        <taxon>Zymomonadaceae</taxon>
        <taxon>Zymomonas</taxon>
    </lineage>
</organism>
<dbReference type="AlphaFoldDB" id="A0A0H3FZS5"/>
<dbReference type="GO" id="GO:0046872">
    <property type="term" value="F:metal ion binding"/>
    <property type="evidence" value="ECO:0007669"/>
    <property type="project" value="UniProtKB-KW"/>
</dbReference>
<dbReference type="RefSeq" id="WP_014500390.1">
    <property type="nucleotide sequence ID" value="NC_017262.1"/>
</dbReference>
<dbReference type="GO" id="GO:0002949">
    <property type="term" value="P:tRNA threonylcarbamoyladenosine modification"/>
    <property type="evidence" value="ECO:0007669"/>
    <property type="project" value="InterPro"/>
</dbReference>